<dbReference type="Gene3D" id="3.40.47.10">
    <property type="match status" value="1"/>
</dbReference>
<keyword evidence="8" id="KW-0443">Lipid metabolism</keyword>
<keyword evidence="16" id="KW-1185">Reference proteome</keyword>
<keyword evidence="6 11" id="KW-0808">Transferase</keyword>
<accession>A0AAW9S1C6</accession>
<keyword evidence="10 11" id="KW-0012">Acyltransferase</keyword>
<dbReference type="Pfam" id="PF00109">
    <property type="entry name" value="ketoacyl-synt"/>
    <property type="match status" value="1"/>
</dbReference>
<dbReference type="FunFam" id="3.40.47.10:FF:000018">
    <property type="entry name" value="3-oxoacyl-[acyl-carrier-protein] synthase 2"/>
    <property type="match status" value="1"/>
</dbReference>
<evidence type="ECO:0000256" key="7">
    <source>
        <dbReference type="ARBA" id="ARBA00022832"/>
    </source>
</evidence>
<dbReference type="Pfam" id="PF02801">
    <property type="entry name" value="Ketoacyl-synt_C"/>
    <property type="match status" value="1"/>
</dbReference>
<comment type="catalytic activity">
    <reaction evidence="11">
        <text>(9Z)-hexadecenoyl-[ACP] + malonyl-[ACP] + H(+) = 3-oxo-(11Z)-octadecenoyl-[ACP] + holo-[ACP] + CO2</text>
        <dbReference type="Rhea" id="RHEA:55040"/>
        <dbReference type="Rhea" id="RHEA-COMP:9623"/>
        <dbReference type="Rhea" id="RHEA-COMP:9685"/>
        <dbReference type="Rhea" id="RHEA-COMP:10800"/>
        <dbReference type="Rhea" id="RHEA-COMP:14074"/>
        <dbReference type="ChEBI" id="CHEBI:15378"/>
        <dbReference type="ChEBI" id="CHEBI:16526"/>
        <dbReference type="ChEBI" id="CHEBI:64479"/>
        <dbReference type="ChEBI" id="CHEBI:78449"/>
        <dbReference type="ChEBI" id="CHEBI:83989"/>
        <dbReference type="ChEBI" id="CHEBI:138538"/>
        <dbReference type="EC" id="2.3.1.179"/>
    </reaction>
</comment>
<dbReference type="GO" id="GO:0004315">
    <property type="term" value="F:3-oxoacyl-[acyl-carrier-protein] synthase activity"/>
    <property type="evidence" value="ECO:0007669"/>
    <property type="project" value="UniProtKB-UniRule"/>
</dbReference>
<dbReference type="InterPro" id="IPR017568">
    <property type="entry name" value="3-oxoacyl-ACP_synth-2"/>
</dbReference>
<dbReference type="RefSeq" id="WP_346820445.1">
    <property type="nucleotide sequence ID" value="NZ_JBDKWZ010000003.1"/>
</dbReference>
<dbReference type="SUPFAM" id="SSF53901">
    <property type="entry name" value="Thiolase-like"/>
    <property type="match status" value="2"/>
</dbReference>
<dbReference type="EMBL" id="JBDKWZ010000003">
    <property type="protein sequence ID" value="MEN7547658.1"/>
    <property type="molecule type" value="Genomic_DNA"/>
</dbReference>
<gene>
    <name evidence="15" type="primary">fabF</name>
    <name evidence="15" type="ORF">AAG747_07055</name>
</gene>
<feature type="active site" description="For beta-ketoacyl synthase activity" evidence="12">
    <location>
        <position position="163"/>
    </location>
</feature>
<evidence type="ECO:0000256" key="13">
    <source>
        <dbReference type="RuleBase" id="RU003694"/>
    </source>
</evidence>
<reference evidence="15 16" key="1">
    <citation type="submission" date="2024-04" db="EMBL/GenBank/DDBJ databases">
        <title>Novel genus in family Flammeovirgaceae.</title>
        <authorList>
            <person name="Nguyen T.H."/>
            <person name="Vuong T.Q."/>
            <person name="Le H."/>
            <person name="Kim S.-G."/>
        </authorList>
    </citation>
    <scope>NUCLEOTIDE SEQUENCE [LARGE SCALE GENOMIC DNA]</scope>
    <source>
        <strain evidence="15 16">JCM 23209</strain>
    </source>
</reference>
<evidence type="ECO:0000256" key="2">
    <source>
        <dbReference type="ARBA" id="ARBA00008467"/>
    </source>
</evidence>
<keyword evidence="9 11" id="KW-0275">Fatty acid biosynthesis</keyword>
<comment type="caution">
    <text evidence="15">The sequence shown here is derived from an EMBL/GenBank/DDBJ whole genome shotgun (WGS) entry which is preliminary data.</text>
</comment>
<evidence type="ECO:0000259" key="14">
    <source>
        <dbReference type="PROSITE" id="PS52004"/>
    </source>
</evidence>
<evidence type="ECO:0000256" key="4">
    <source>
        <dbReference type="ARBA" id="ARBA00014657"/>
    </source>
</evidence>
<feature type="domain" description="Ketosynthase family 3 (KS3)" evidence="14">
    <location>
        <begin position="2"/>
        <end position="412"/>
    </location>
</feature>
<keyword evidence="5 11" id="KW-0444">Lipid biosynthesis</keyword>
<dbReference type="NCBIfam" id="TIGR03150">
    <property type="entry name" value="fabF"/>
    <property type="match status" value="1"/>
</dbReference>
<dbReference type="InterPro" id="IPR000794">
    <property type="entry name" value="Beta-ketoacyl_synthase"/>
</dbReference>
<dbReference type="InterPro" id="IPR016039">
    <property type="entry name" value="Thiolase-like"/>
</dbReference>
<dbReference type="GO" id="GO:0006633">
    <property type="term" value="P:fatty acid biosynthetic process"/>
    <property type="evidence" value="ECO:0007669"/>
    <property type="project" value="UniProtKB-UniRule"/>
</dbReference>
<dbReference type="PROSITE" id="PS52004">
    <property type="entry name" value="KS3_2"/>
    <property type="match status" value="1"/>
</dbReference>
<proteinExistence type="inferred from homology"/>
<evidence type="ECO:0000256" key="8">
    <source>
        <dbReference type="ARBA" id="ARBA00023098"/>
    </source>
</evidence>
<evidence type="ECO:0000313" key="16">
    <source>
        <dbReference type="Proteomes" id="UP001403385"/>
    </source>
</evidence>
<dbReference type="InterPro" id="IPR018201">
    <property type="entry name" value="Ketoacyl_synth_AS"/>
</dbReference>
<dbReference type="CDD" id="cd00834">
    <property type="entry name" value="KAS_I_II"/>
    <property type="match status" value="1"/>
</dbReference>
<evidence type="ECO:0000256" key="11">
    <source>
        <dbReference type="PIRNR" id="PIRNR000447"/>
    </source>
</evidence>
<dbReference type="PANTHER" id="PTHR11712:SF336">
    <property type="entry name" value="3-OXOACYL-[ACYL-CARRIER-PROTEIN] SYNTHASE, MITOCHONDRIAL"/>
    <property type="match status" value="1"/>
</dbReference>
<comment type="similarity">
    <text evidence="2 11 13">Belongs to the thiolase-like superfamily. Beta-ketoacyl-ACP synthases family.</text>
</comment>
<dbReference type="Proteomes" id="UP001403385">
    <property type="component" value="Unassembled WGS sequence"/>
</dbReference>
<evidence type="ECO:0000256" key="12">
    <source>
        <dbReference type="PIRSR" id="PIRSR000447-1"/>
    </source>
</evidence>
<comment type="function">
    <text evidence="11">Involved in the type II fatty acid elongation cycle. Catalyzes the elongation of a wide range of acyl-ACP by the addition of two carbons from malonyl-ACP to an acyl acceptor. Can efficiently catalyze the conversion of palmitoleoyl-ACP (cis-hexadec-9-enoyl-ACP) to cis-vaccenoyl-ACP (cis-octadec-11-enoyl-ACP), an essential step in the thermal regulation of fatty acid composition.</text>
</comment>
<sequence length="415" mass="44893">MKKRVVITGLGTVNPLGNDVNTYWKNLQLGTNGCGPITKFDPQNFKTQFACEVKNFNPLDYLEKKEIRKMDLFTQYALAATQECMDDARFDDTWGKDRVGVIWATGIGGIQTFEEQVMDFCENGEVPRFSPFFITRMIPNMASGLISIRYGLKGISHATVSACASSNTAISEAFHQISLGNVDAMLVGGSEASVTRAAIGGFNASRALSTQNEACQSASKPFDTTRNGFVMGEGAGAIMLEELDHAMKRGATIYAEIAGVGATSDAYHMTASHPEGRGLRLAMEQAISEARLTPKDVDYINAHATSTPVGDLSEGKAIEHLFGEYLDGLHVSATKSMTGHLLGAAGAIEAIVCILAVRNDIIPPTINLEEVDPQFHPQINFTQKEKVQKPVEVALSNTVGFGGHSVVSLFRKFRE</sequence>
<dbReference type="InterPro" id="IPR020841">
    <property type="entry name" value="PKS_Beta-ketoAc_synthase_dom"/>
</dbReference>
<dbReference type="NCBIfam" id="NF005589">
    <property type="entry name" value="PRK07314.1"/>
    <property type="match status" value="1"/>
</dbReference>
<organism evidence="15 16">
    <name type="scientific">Rapidithrix thailandica</name>
    <dbReference type="NCBI Taxonomy" id="413964"/>
    <lineage>
        <taxon>Bacteria</taxon>
        <taxon>Pseudomonadati</taxon>
        <taxon>Bacteroidota</taxon>
        <taxon>Cytophagia</taxon>
        <taxon>Cytophagales</taxon>
        <taxon>Flammeovirgaceae</taxon>
        <taxon>Rapidithrix</taxon>
    </lineage>
</organism>
<dbReference type="InterPro" id="IPR014031">
    <property type="entry name" value="Ketoacyl_synth_C"/>
</dbReference>
<dbReference type="EC" id="2.3.1.179" evidence="3 11"/>
<evidence type="ECO:0000256" key="5">
    <source>
        <dbReference type="ARBA" id="ARBA00022516"/>
    </source>
</evidence>
<dbReference type="PIRSF" id="PIRSF000447">
    <property type="entry name" value="KAS_II"/>
    <property type="match status" value="1"/>
</dbReference>
<evidence type="ECO:0000313" key="15">
    <source>
        <dbReference type="EMBL" id="MEN7547658.1"/>
    </source>
</evidence>
<evidence type="ECO:0000256" key="1">
    <source>
        <dbReference type="ARBA" id="ARBA00005194"/>
    </source>
</evidence>
<dbReference type="PROSITE" id="PS00606">
    <property type="entry name" value="KS3_1"/>
    <property type="match status" value="1"/>
</dbReference>
<comment type="pathway">
    <text evidence="1 11">Lipid metabolism; fatty acid biosynthesis.</text>
</comment>
<evidence type="ECO:0000256" key="9">
    <source>
        <dbReference type="ARBA" id="ARBA00023160"/>
    </source>
</evidence>
<dbReference type="PANTHER" id="PTHR11712">
    <property type="entry name" value="POLYKETIDE SYNTHASE-RELATED"/>
    <property type="match status" value="1"/>
</dbReference>
<dbReference type="InterPro" id="IPR014030">
    <property type="entry name" value="Ketoacyl_synth_N"/>
</dbReference>
<protein>
    <recommendedName>
        <fullName evidence="4 11">3-oxoacyl-[acyl-carrier-protein] synthase 2</fullName>
        <ecNumber evidence="3 11">2.3.1.179</ecNumber>
    </recommendedName>
</protein>
<dbReference type="AlphaFoldDB" id="A0AAW9S1C6"/>
<evidence type="ECO:0000256" key="10">
    <source>
        <dbReference type="ARBA" id="ARBA00023315"/>
    </source>
</evidence>
<comment type="catalytic activity">
    <reaction evidence="11">
        <text>a fatty acyl-[ACP] + malonyl-[ACP] + H(+) = a 3-oxoacyl-[ACP] + holo-[ACP] + CO2</text>
        <dbReference type="Rhea" id="RHEA:22836"/>
        <dbReference type="Rhea" id="RHEA-COMP:9623"/>
        <dbReference type="Rhea" id="RHEA-COMP:9685"/>
        <dbReference type="Rhea" id="RHEA-COMP:9916"/>
        <dbReference type="Rhea" id="RHEA-COMP:14125"/>
        <dbReference type="ChEBI" id="CHEBI:15378"/>
        <dbReference type="ChEBI" id="CHEBI:16526"/>
        <dbReference type="ChEBI" id="CHEBI:64479"/>
        <dbReference type="ChEBI" id="CHEBI:78449"/>
        <dbReference type="ChEBI" id="CHEBI:78776"/>
        <dbReference type="ChEBI" id="CHEBI:138651"/>
    </reaction>
</comment>
<evidence type="ECO:0000256" key="6">
    <source>
        <dbReference type="ARBA" id="ARBA00022679"/>
    </source>
</evidence>
<evidence type="ECO:0000256" key="3">
    <source>
        <dbReference type="ARBA" id="ARBA00012356"/>
    </source>
</evidence>
<dbReference type="SMART" id="SM00825">
    <property type="entry name" value="PKS_KS"/>
    <property type="match status" value="1"/>
</dbReference>
<name>A0AAW9S1C6_9BACT</name>
<keyword evidence="7" id="KW-0276">Fatty acid metabolism</keyword>
<dbReference type="GO" id="GO:0005829">
    <property type="term" value="C:cytosol"/>
    <property type="evidence" value="ECO:0007669"/>
    <property type="project" value="TreeGrafter"/>
</dbReference>